<accession>A0A433Q4E3</accession>
<dbReference type="Proteomes" id="UP000274822">
    <property type="component" value="Unassembled WGS sequence"/>
</dbReference>
<feature type="transmembrane region" description="Helical" evidence="1">
    <location>
        <begin position="134"/>
        <end position="155"/>
    </location>
</feature>
<dbReference type="PANTHER" id="PTHR31605:SF0">
    <property type="entry name" value="GLYCEROL-3-PHOSPHATE O-ACYLTRANSFERASE 1"/>
    <property type="match status" value="1"/>
</dbReference>
<name>A0A433Q4E3_9FUNG</name>
<dbReference type="GO" id="GO:0004366">
    <property type="term" value="F:glycerol-3-phosphate O-acyltransferase activity"/>
    <property type="evidence" value="ECO:0007669"/>
    <property type="project" value="TreeGrafter"/>
</dbReference>
<proteinExistence type="predicted"/>
<feature type="non-terminal residue" evidence="2">
    <location>
        <position position="1"/>
    </location>
</feature>
<evidence type="ECO:0000313" key="3">
    <source>
        <dbReference type="Proteomes" id="UP000274822"/>
    </source>
</evidence>
<dbReference type="EMBL" id="RBNJ01015244">
    <property type="protein sequence ID" value="RUS24691.1"/>
    <property type="molecule type" value="Genomic_DNA"/>
</dbReference>
<keyword evidence="3" id="KW-1185">Reference proteome</keyword>
<keyword evidence="1" id="KW-0812">Transmembrane</keyword>
<evidence type="ECO:0000256" key="1">
    <source>
        <dbReference type="SAM" id="Phobius"/>
    </source>
</evidence>
<keyword evidence="1" id="KW-1133">Transmembrane helix</keyword>
<gene>
    <name evidence="2" type="ORF">BC938DRAFT_473222</name>
</gene>
<keyword evidence="1" id="KW-0472">Membrane</keyword>
<dbReference type="AlphaFoldDB" id="A0A433Q4E3"/>
<protein>
    <submittedName>
        <fullName evidence="2">Uncharacterized protein</fullName>
    </submittedName>
</protein>
<evidence type="ECO:0000313" key="2">
    <source>
        <dbReference type="EMBL" id="RUS24691.1"/>
    </source>
</evidence>
<feature type="transmembrane region" description="Helical" evidence="1">
    <location>
        <begin position="193"/>
        <end position="210"/>
    </location>
</feature>
<dbReference type="InterPro" id="IPR052744">
    <property type="entry name" value="GPAT/DAPAT"/>
</dbReference>
<comment type="caution">
    <text evidence="2">The sequence shown here is derived from an EMBL/GenBank/DDBJ whole genome shotgun (WGS) entry which is preliminary data.</text>
</comment>
<reference evidence="2 3" key="1">
    <citation type="journal article" date="2018" name="New Phytol.">
        <title>Phylogenomics of Endogonaceae and evolution of mycorrhizas within Mucoromycota.</title>
        <authorList>
            <person name="Chang Y."/>
            <person name="Desiro A."/>
            <person name="Na H."/>
            <person name="Sandor L."/>
            <person name="Lipzen A."/>
            <person name="Clum A."/>
            <person name="Barry K."/>
            <person name="Grigoriev I.V."/>
            <person name="Martin F.M."/>
            <person name="Stajich J.E."/>
            <person name="Smith M.E."/>
            <person name="Bonito G."/>
            <person name="Spatafora J.W."/>
        </authorList>
    </citation>
    <scope>NUCLEOTIDE SEQUENCE [LARGE SCALE GENOMIC DNA]</scope>
    <source>
        <strain evidence="2 3">AD002</strain>
    </source>
</reference>
<dbReference type="GO" id="GO:0008654">
    <property type="term" value="P:phospholipid biosynthetic process"/>
    <property type="evidence" value="ECO:0007669"/>
    <property type="project" value="TreeGrafter"/>
</dbReference>
<dbReference type="PANTHER" id="PTHR31605">
    <property type="entry name" value="GLYCEROL-3-PHOSPHATE O-ACYLTRANSFERASE 1"/>
    <property type="match status" value="1"/>
</dbReference>
<dbReference type="GO" id="GO:0016287">
    <property type="term" value="F:glycerone-phosphate O-acyltransferase activity"/>
    <property type="evidence" value="ECO:0007669"/>
    <property type="project" value="TreeGrafter"/>
</dbReference>
<sequence length="306" mass="35761">GEPSCSSYGAETAFHKIGRVYGRIRFRHTEVREIDSIEISLLVYRVYICMYIKFTPPSPHLYFPSLVNFFVNLGPTHPEVKLLQSDLLNYRDHLYSLRLSDSDIANYDDRSLSPTTATIQLLQQTVRSLIDVPLFLPGLIAHLPIYVLGKIAAHYEIYEEVRAQNKIFAGLLFVPLTYVALFFYIWYAWFATSLFGLAFSAFTVVILAWYHTSLIDDRYENWKDLVGRWRLFDAVVLGRGMWGRKKRVEETKRAREKCLRSVRTTVKKFKNQEADIMVVWEALKKRVATGEERKMERKGLEWVRDN</sequence>
<organism evidence="2 3">
    <name type="scientific">Jimgerdemannia flammicorona</name>
    <dbReference type="NCBI Taxonomy" id="994334"/>
    <lineage>
        <taxon>Eukaryota</taxon>
        <taxon>Fungi</taxon>
        <taxon>Fungi incertae sedis</taxon>
        <taxon>Mucoromycota</taxon>
        <taxon>Mucoromycotina</taxon>
        <taxon>Endogonomycetes</taxon>
        <taxon>Endogonales</taxon>
        <taxon>Endogonaceae</taxon>
        <taxon>Jimgerdemannia</taxon>
    </lineage>
</organism>
<feature type="transmembrane region" description="Helical" evidence="1">
    <location>
        <begin position="167"/>
        <end position="187"/>
    </location>
</feature>